<dbReference type="PANTHER" id="PTHR42870">
    <property type="entry name" value="ACETYL-COA C-ACETYLTRANSFERASE"/>
    <property type="match status" value="1"/>
</dbReference>
<dbReference type="Gene3D" id="3.40.47.10">
    <property type="match status" value="1"/>
</dbReference>
<name>A0ABX1SGZ5_9PSEU</name>
<dbReference type="RefSeq" id="WP_169383663.1">
    <property type="nucleotide sequence ID" value="NZ_JAAXLA010000050.1"/>
</dbReference>
<dbReference type="EMBL" id="JAAXLA010000050">
    <property type="protein sequence ID" value="NMI00185.1"/>
    <property type="molecule type" value="Genomic_DNA"/>
</dbReference>
<evidence type="ECO:0000313" key="3">
    <source>
        <dbReference type="Proteomes" id="UP000820669"/>
    </source>
</evidence>
<gene>
    <name evidence="2" type="ORF">HF526_23155</name>
</gene>
<dbReference type="PIRSF" id="PIRSF000429">
    <property type="entry name" value="Ac-CoA_Ac_transf"/>
    <property type="match status" value="1"/>
</dbReference>
<dbReference type="SUPFAM" id="SSF53901">
    <property type="entry name" value="Thiolase-like"/>
    <property type="match status" value="2"/>
</dbReference>
<accession>A0ABX1SGZ5</accession>
<organism evidence="2 3">
    <name type="scientific">Pseudonocardia acidicola</name>
    <dbReference type="NCBI Taxonomy" id="2724939"/>
    <lineage>
        <taxon>Bacteria</taxon>
        <taxon>Bacillati</taxon>
        <taxon>Actinomycetota</taxon>
        <taxon>Actinomycetes</taxon>
        <taxon>Pseudonocardiales</taxon>
        <taxon>Pseudonocardiaceae</taxon>
        <taxon>Pseudonocardia</taxon>
    </lineage>
</organism>
<dbReference type="InterPro" id="IPR016039">
    <property type="entry name" value="Thiolase-like"/>
</dbReference>
<protein>
    <recommendedName>
        <fullName evidence="1">Thiolase C-terminal domain-containing protein</fullName>
    </recommendedName>
</protein>
<evidence type="ECO:0000313" key="2">
    <source>
        <dbReference type="EMBL" id="NMI00185.1"/>
    </source>
</evidence>
<dbReference type="InterPro" id="IPR055140">
    <property type="entry name" value="Thiolase_C_2"/>
</dbReference>
<dbReference type="Pfam" id="PF22691">
    <property type="entry name" value="Thiolase_C_1"/>
    <property type="match status" value="1"/>
</dbReference>
<dbReference type="Proteomes" id="UP000820669">
    <property type="component" value="Unassembled WGS sequence"/>
</dbReference>
<dbReference type="CDD" id="cd00829">
    <property type="entry name" value="SCP-x_thiolase"/>
    <property type="match status" value="1"/>
</dbReference>
<sequence>MRTAAVAGVGYTELSKASGRTVLDLATEAGRKAAEDAGVSLSDIDGVVSFSVLGDSVSSEAVATSLAVPGLRFVMDFQQGGQSPCFMVQQAAMAVAQGYAENVLVFRALNGRSGIRVGSGAFPGGAAQYRYPIGYNAYLMYIAMWARRYLHETGTGPEALAAVAVAQRAYAEINDRAIQRKPLDLDSYLASPMIADPFRVADCTSEVDGACAVLVTSLDRARDLRQPPAVIASAAYRAGARPGLDIGDQLLYDDYTRNFTSLLREELFGRAGISTGDVDFAQIYDCFTSVVLMGLEGLGFCGRGEAGDFVRSGATGLDGSLPVNTHGGLLAEGYLHGMNTVAEAVLQIQGRGGDRQVRKHEIGVVTSGALVDGSALVLTTDR</sequence>
<comment type="caution">
    <text evidence="2">The sequence shown here is derived from an EMBL/GenBank/DDBJ whole genome shotgun (WGS) entry which is preliminary data.</text>
</comment>
<dbReference type="InterPro" id="IPR002155">
    <property type="entry name" value="Thiolase"/>
</dbReference>
<proteinExistence type="predicted"/>
<dbReference type="PANTHER" id="PTHR42870:SF1">
    <property type="entry name" value="NON-SPECIFIC LIPID-TRANSFER PROTEIN-LIKE 2"/>
    <property type="match status" value="1"/>
</dbReference>
<keyword evidence="3" id="KW-1185">Reference proteome</keyword>
<reference evidence="2 3" key="1">
    <citation type="submission" date="2020-04" db="EMBL/GenBank/DDBJ databases">
        <authorList>
            <person name="Klaysubun C."/>
            <person name="Duangmal K."/>
            <person name="Lipun K."/>
        </authorList>
    </citation>
    <scope>NUCLEOTIDE SEQUENCE [LARGE SCALE GENOMIC DNA]</scope>
    <source>
        <strain evidence="2 3">K10HN5</strain>
    </source>
</reference>
<evidence type="ECO:0000259" key="1">
    <source>
        <dbReference type="Pfam" id="PF22691"/>
    </source>
</evidence>
<feature type="domain" description="Thiolase C-terminal" evidence="1">
    <location>
        <begin position="268"/>
        <end position="369"/>
    </location>
</feature>